<feature type="transmembrane region" description="Helical" evidence="8">
    <location>
        <begin position="569"/>
        <end position="589"/>
    </location>
</feature>
<reference evidence="9" key="1">
    <citation type="submission" date="2022-03" db="EMBL/GenBank/DDBJ databases">
        <authorList>
            <person name="Martin C."/>
        </authorList>
    </citation>
    <scope>NUCLEOTIDE SEQUENCE</scope>
</reference>
<feature type="region of interest" description="Disordered" evidence="7">
    <location>
        <begin position="312"/>
        <end position="339"/>
    </location>
</feature>
<dbReference type="InterPro" id="IPR036259">
    <property type="entry name" value="MFS_trans_sf"/>
</dbReference>
<evidence type="ECO:0000313" key="10">
    <source>
        <dbReference type="Proteomes" id="UP000749559"/>
    </source>
</evidence>
<feature type="transmembrane region" description="Helical" evidence="8">
    <location>
        <begin position="52"/>
        <end position="75"/>
    </location>
</feature>
<keyword evidence="5 8" id="KW-0472">Membrane</keyword>
<name>A0A8J1XZ92_OWEFU</name>
<organism evidence="9 10">
    <name type="scientific">Owenia fusiformis</name>
    <name type="common">Polychaete worm</name>
    <dbReference type="NCBI Taxonomy" id="6347"/>
    <lineage>
        <taxon>Eukaryota</taxon>
        <taxon>Metazoa</taxon>
        <taxon>Spiralia</taxon>
        <taxon>Lophotrochozoa</taxon>
        <taxon>Annelida</taxon>
        <taxon>Polychaeta</taxon>
        <taxon>Sedentaria</taxon>
        <taxon>Canalipalpata</taxon>
        <taxon>Sabellida</taxon>
        <taxon>Oweniida</taxon>
        <taxon>Oweniidae</taxon>
        <taxon>Owenia</taxon>
    </lineage>
</organism>
<dbReference type="AlphaFoldDB" id="A0A8J1XZ92"/>
<comment type="similarity">
    <text evidence="6">Belongs to the glycoside-pentoside-hexuronide (GPH) cation symporter transporter (TC 2.A.2) family.</text>
</comment>
<dbReference type="OrthoDB" id="28755at2759"/>
<evidence type="ECO:0000256" key="1">
    <source>
        <dbReference type="ARBA" id="ARBA00004141"/>
    </source>
</evidence>
<dbReference type="Proteomes" id="UP000749559">
    <property type="component" value="Unassembled WGS sequence"/>
</dbReference>
<gene>
    <name evidence="9" type="ORF">OFUS_LOCUS1249</name>
</gene>
<evidence type="ECO:0000256" key="7">
    <source>
        <dbReference type="SAM" id="MobiDB-lite"/>
    </source>
</evidence>
<evidence type="ECO:0000256" key="6">
    <source>
        <dbReference type="ARBA" id="ARBA00038193"/>
    </source>
</evidence>
<feature type="transmembrane region" description="Helical" evidence="8">
    <location>
        <begin position="81"/>
        <end position="105"/>
    </location>
</feature>
<dbReference type="PANTHER" id="PTHR19432">
    <property type="entry name" value="SUGAR TRANSPORTER"/>
    <property type="match status" value="1"/>
</dbReference>
<dbReference type="SUPFAM" id="SSF103473">
    <property type="entry name" value="MFS general substrate transporter"/>
    <property type="match status" value="1"/>
</dbReference>
<evidence type="ECO:0000256" key="2">
    <source>
        <dbReference type="ARBA" id="ARBA00022448"/>
    </source>
</evidence>
<dbReference type="GO" id="GO:0008506">
    <property type="term" value="F:sucrose:proton symporter activity"/>
    <property type="evidence" value="ECO:0007669"/>
    <property type="project" value="TreeGrafter"/>
</dbReference>
<accession>A0A8J1XZ92</accession>
<keyword evidence="2" id="KW-0813">Transport</keyword>
<dbReference type="EMBL" id="CAIIXF020000001">
    <property type="protein sequence ID" value="CAH1773681.1"/>
    <property type="molecule type" value="Genomic_DNA"/>
</dbReference>
<comment type="caution">
    <text evidence="9">The sequence shown here is derived from an EMBL/GenBank/DDBJ whole genome shotgun (WGS) entry which is preliminary data.</text>
</comment>
<feature type="transmembrane region" description="Helical" evidence="8">
    <location>
        <begin position="468"/>
        <end position="487"/>
    </location>
</feature>
<sequence length="628" mass="69396">MSLGLLTSYMRVLKNLKGTEYYDAVINNIMAKEGDDFEHIHKRKSRFQLARISAVVCGIEFCYAAETAFVSPILLSIGVPVLYMTLVWCCSPLLGFFLAPLLGSLSDRCSFRLGRRRPFILLLSLGIVLGLILVPNGKDIAESFGDSYNNSRLNVSNSNGNTSIQLQSLKDNTTFDHELVEKEQFYIKPHVLSIIITTIGVVLLDFSCDACQSPSRAYMLDVTVPEDHSAGLTTFTIMAGLGGSLGYLLGGIDWSKIMSTNSFIGGHVRFVFTFVLVMYIVCLLVTISSYKEVPLNKISGIAEQLQKKNKSKKGGTYHKFTNEESPEKESNSLVSNGGQGEMFEMTETRNTLYKTFDMKSNGELNSNYEANHVTNATVEETCESRQSFSKSEPVILPTEVSLKTYLKSIIQMPKSIGVLCLTNLFCWMSLVCYSLYFTDFVGQSVYGGHPSAPLGSEMRRKYEEGVRMGSFGMSLYSLSCSIYSLCIETLVRKFKAKPVYILSQLVYTVGMVIMATVRHPVVVVLLSPTAGVMYATLFTMPYIILAHYHSNDTFDDIVSKEHRIKQVRGLGTDIALLSSMVFVAQLILSAMMGSIVHYIGSTVAVIVAASVLSFCGAVSSTQVMYLDL</sequence>
<feature type="transmembrane region" description="Helical" evidence="8">
    <location>
        <begin position="270"/>
        <end position="290"/>
    </location>
</feature>
<keyword evidence="3 8" id="KW-0812">Transmembrane</keyword>
<protein>
    <submittedName>
        <fullName evidence="9">Uncharacterized protein</fullName>
    </submittedName>
</protein>
<dbReference type="PANTHER" id="PTHR19432:SF35">
    <property type="entry name" value="SOLUTE CARRIER FAMILY 45 MEMBER 3 ISOFORM X1"/>
    <property type="match status" value="1"/>
</dbReference>
<feature type="transmembrane region" description="Helical" evidence="8">
    <location>
        <begin position="595"/>
        <end position="618"/>
    </location>
</feature>
<feature type="transmembrane region" description="Helical" evidence="8">
    <location>
        <begin position="523"/>
        <end position="548"/>
    </location>
</feature>
<dbReference type="GO" id="GO:0016020">
    <property type="term" value="C:membrane"/>
    <property type="evidence" value="ECO:0007669"/>
    <property type="project" value="UniProtKB-SubCell"/>
</dbReference>
<feature type="transmembrane region" description="Helical" evidence="8">
    <location>
        <begin position="416"/>
        <end position="436"/>
    </location>
</feature>
<dbReference type="Pfam" id="PF07690">
    <property type="entry name" value="MFS_1"/>
    <property type="match status" value="1"/>
</dbReference>
<comment type="subcellular location">
    <subcellularLocation>
        <location evidence="1">Membrane</location>
        <topology evidence="1">Multi-pass membrane protein</topology>
    </subcellularLocation>
</comment>
<keyword evidence="10" id="KW-1185">Reference proteome</keyword>
<feature type="transmembrane region" description="Helical" evidence="8">
    <location>
        <begin position="117"/>
        <end position="134"/>
    </location>
</feature>
<evidence type="ECO:0000256" key="5">
    <source>
        <dbReference type="ARBA" id="ARBA00023136"/>
    </source>
</evidence>
<proteinExistence type="inferred from homology"/>
<feature type="transmembrane region" description="Helical" evidence="8">
    <location>
        <begin position="229"/>
        <end position="250"/>
    </location>
</feature>
<evidence type="ECO:0000256" key="4">
    <source>
        <dbReference type="ARBA" id="ARBA00022989"/>
    </source>
</evidence>
<keyword evidence="4 8" id="KW-1133">Transmembrane helix</keyword>
<dbReference type="CDD" id="cd17313">
    <property type="entry name" value="MFS_SLC45_SUC"/>
    <property type="match status" value="1"/>
</dbReference>
<evidence type="ECO:0000256" key="8">
    <source>
        <dbReference type="SAM" id="Phobius"/>
    </source>
</evidence>
<feature type="transmembrane region" description="Helical" evidence="8">
    <location>
        <begin position="190"/>
        <end position="208"/>
    </location>
</feature>
<evidence type="ECO:0000313" key="9">
    <source>
        <dbReference type="EMBL" id="CAH1773681.1"/>
    </source>
</evidence>
<dbReference type="InterPro" id="IPR011701">
    <property type="entry name" value="MFS"/>
</dbReference>
<feature type="compositionally biased region" description="Basic and acidic residues" evidence="7">
    <location>
        <begin position="320"/>
        <end position="330"/>
    </location>
</feature>
<evidence type="ECO:0000256" key="3">
    <source>
        <dbReference type="ARBA" id="ARBA00022692"/>
    </source>
</evidence>
<dbReference type="Gene3D" id="1.20.1250.20">
    <property type="entry name" value="MFS general substrate transporter like domains"/>
    <property type="match status" value="1"/>
</dbReference>